<organism evidence="3">
    <name type="scientific">Lentimicrobium saccharophilum</name>
    <dbReference type="NCBI Taxonomy" id="1678841"/>
    <lineage>
        <taxon>Bacteria</taxon>
        <taxon>Pseudomonadati</taxon>
        <taxon>Bacteroidota</taxon>
        <taxon>Bacteroidia</taxon>
        <taxon>Bacteroidales</taxon>
        <taxon>Lentimicrobiaceae</taxon>
        <taxon>Lentimicrobium</taxon>
    </lineage>
</organism>
<name>A0A0S7BYM7_9BACT</name>
<dbReference type="Gene3D" id="3.30.70.100">
    <property type="match status" value="1"/>
</dbReference>
<accession>A0A0S7BYM7</accession>
<dbReference type="Proteomes" id="UP000053091">
    <property type="component" value="Unassembled WGS sequence"/>
</dbReference>
<gene>
    <name evidence="3" type="ORF">TBC1_111050</name>
</gene>
<dbReference type="PROSITE" id="PS51725">
    <property type="entry name" value="ABM"/>
    <property type="match status" value="1"/>
</dbReference>
<keyword evidence="1" id="KW-0732">Signal</keyword>
<proteinExistence type="predicted"/>
<evidence type="ECO:0000313" key="4">
    <source>
        <dbReference type="Proteomes" id="UP000053091"/>
    </source>
</evidence>
<evidence type="ECO:0000256" key="1">
    <source>
        <dbReference type="SAM" id="SignalP"/>
    </source>
</evidence>
<dbReference type="InterPro" id="IPR011008">
    <property type="entry name" value="Dimeric_a/b-barrel"/>
</dbReference>
<dbReference type="InterPro" id="IPR007138">
    <property type="entry name" value="ABM_dom"/>
</dbReference>
<dbReference type="RefSeq" id="WP_062039482.1">
    <property type="nucleotide sequence ID" value="NZ_DF968182.1"/>
</dbReference>
<keyword evidence="3" id="KW-0503">Monooxygenase</keyword>
<keyword evidence="4" id="KW-1185">Reference proteome</keyword>
<dbReference type="SUPFAM" id="SSF54909">
    <property type="entry name" value="Dimeric alpha+beta barrel"/>
    <property type="match status" value="1"/>
</dbReference>
<evidence type="ECO:0000313" key="3">
    <source>
        <dbReference type="EMBL" id="GAP42910.1"/>
    </source>
</evidence>
<dbReference type="PANTHER" id="PTHR33336:SF15">
    <property type="entry name" value="ABM DOMAIN-CONTAINING PROTEIN"/>
    <property type="match status" value="1"/>
</dbReference>
<dbReference type="AlphaFoldDB" id="A0A0S7BYM7"/>
<feature type="signal peptide" evidence="1">
    <location>
        <begin position="1"/>
        <end position="24"/>
    </location>
</feature>
<dbReference type="GO" id="GO:0004497">
    <property type="term" value="F:monooxygenase activity"/>
    <property type="evidence" value="ECO:0007669"/>
    <property type="project" value="UniProtKB-KW"/>
</dbReference>
<dbReference type="EMBL" id="DF968182">
    <property type="protein sequence ID" value="GAP42910.1"/>
    <property type="molecule type" value="Genomic_DNA"/>
</dbReference>
<keyword evidence="3" id="KW-0560">Oxidoreductase</keyword>
<dbReference type="Pfam" id="PF03992">
    <property type="entry name" value="ABM"/>
    <property type="match status" value="1"/>
</dbReference>
<feature type="domain" description="ABM" evidence="2">
    <location>
        <begin position="36"/>
        <end position="125"/>
    </location>
</feature>
<sequence>MKTSAPVFIAVLSFFLNFTFQGHSQDVTSKSSDQHLVVLVKYKTQPLKSKEAVAGLTKLIEAVKTEPNFVSITILTDKNDPSVIMLYEEWSNEAYYYGDHMKTTHLQDFIIASRAYLIGPPEITGWKIEKKFAAE</sequence>
<reference evidence="3" key="1">
    <citation type="journal article" date="2015" name="Genome Announc.">
        <title>Draft Genome Sequence of Bacteroidales Strain TBC1, a Novel Isolate from a Methanogenic Wastewater Treatment System.</title>
        <authorList>
            <person name="Tourlousse D.M."/>
            <person name="Matsuura N."/>
            <person name="Sun L."/>
            <person name="Toyonaga M."/>
            <person name="Kuroda K."/>
            <person name="Ohashi A."/>
            <person name="Cruz R."/>
            <person name="Yamaguchi T."/>
            <person name="Sekiguchi Y."/>
        </authorList>
    </citation>
    <scope>NUCLEOTIDE SEQUENCE [LARGE SCALE GENOMIC DNA]</scope>
    <source>
        <strain evidence="3">TBC1</strain>
    </source>
</reference>
<dbReference type="PANTHER" id="PTHR33336">
    <property type="entry name" value="QUINOL MONOOXYGENASE YGIN-RELATED"/>
    <property type="match status" value="1"/>
</dbReference>
<evidence type="ECO:0000259" key="2">
    <source>
        <dbReference type="PROSITE" id="PS51725"/>
    </source>
</evidence>
<dbReference type="InterPro" id="IPR050744">
    <property type="entry name" value="AI-2_Isomerase_LsrG"/>
</dbReference>
<protein>
    <submittedName>
        <fullName evidence="3">Quinol monooxygenase YgiN</fullName>
    </submittedName>
</protein>
<dbReference type="OrthoDB" id="678044at2"/>
<feature type="chain" id="PRO_5006633310" evidence="1">
    <location>
        <begin position="25"/>
        <end position="135"/>
    </location>
</feature>